<dbReference type="PANTHER" id="PTHR30007">
    <property type="entry name" value="PHP DOMAIN PROTEIN"/>
    <property type="match status" value="1"/>
</dbReference>
<dbReference type="PANTHER" id="PTHR30007:SF0">
    <property type="entry name" value="TRANSPOSASE"/>
    <property type="match status" value="1"/>
</dbReference>
<evidence type="ECO:0000313" key="4">
    <source>
        <dbReference type="Proteomes" id="UP000237684"/>
    </source>
</evidence>
<keyword evidence="4" id="KW-1185">Reference proteome</keyword>
<evidence type="ECO:0000313" key="3">
    <source>
        <dbReference type="EMBL" id="PQV62905.1"/>
    </source>
</evidence>
<comment type="caution">
    <text evidence="3">The sequence shown here is derived from an EMBL/GenBank/DDBJ whole genome shotgun (WGS) entry which is preliminary data.</text>
</comment>
<reference evidence="3 4" key="1">
    <citation type="journal article" date="2018" name="Syst. Appl. Microbiol.">
        <title>Abditibacterium utsteinense sp. nov., the first cultivated member of candidate phylum FBP, isolated from ice-free Antarctic soil samples.</title>
        <authorList>
            <person name="Tahon G."/>
            <person name="Tytgat B."/>
            <person name="Lebbe L."/>
            <person name="Carlier A."/>
            <person name="Willems A."/>
        </authorList>
    </citation>
    <scope>NUCLEOTIDE SEQUENCE [LARGE SCALE GENOMIC DNA]</scope>
    <source>
        <strain evidence="3 4">LMG 29911</strain>
    </source>
</reference>
<name>A0A2S8SQ30_9BACT</name>
<gene>
    <name evidence="3" type="ORF">B1R32_1182</name>
</gene>
<organism evidence="3 4">
    <name type="scientific">Abditibacterium utsteinense</name>
    <dbReference type="NCBI Taxonomy" id="1960156"/>
    <lineage>
        <taxon>Bacteria</taxon>
        <taxon>Pseudomonadati</taxon>
        <taxon>Abditibacteriota</taxon>
        <taxon>Abditibacteriia</taxon>
        <taxon>Abditibacteriales</taxon>
        <taxon>Abditibacteriaceae</taxon>
        <taxon>Abditibacterium</taxon>
    </lineage>
</organism>
<evidence type="ECO:0000259" key="2">
    <source>
        <dbReference type="Pfam" id="PF13340"/>
    </source>
</evidence>
<accession>A0A2S8SQ30</accession>
<feature type="region of interest" description="Disordered" evidence="1">
    <location>
        <begin position="54"/>
        <end position="88"/>
    </location>
</feature>
<dbReference type="InterPro" id="IPR025161">
    <property type="entry name" value="IS402-like_dom"/>
</dbReference>
<evidence type="ECO:0000256" key="1">
    <source>
        <dbReference type="SAM" id="MobiDB-lite"/>
    </source>
</evidence>
<dbReference type="AlphaFoldDB" id="A0A2S8SQ30"/>
<dbReference type="EMBL" id="NIGF01000018">
    <property type="protein sequence ID" value="PQV62905.1"/>
    <property type="molecule type" value="Genomic_DNA"/>
</dbReference>
<dbReference type="InParanoid" id="A0A2S8SQ30"/>
<proteinExistence type="predicted"/>
<dbReference type="Proteomes" id="UP000237684">
    <property type="component" value="Unassembled WGS sequence"/>
</dbReference>
<sequence>MLNAMPYLLRTGSQWRNLPHDFPTHGSVWEQFRRWRDNGTLETIHRALRAQMRVQSGRKEAPSAAILDSQSIKTTEEGGQKALTQARK</sequence>
<dbReference type="Pfam" id="PF13340">
    <property type="entry name" value="DUF4096"/>
    <property type="match status" value="1"/>
</dbReference>
<protein>
    <submittedName>
        <fullName evidence="3">Transposase of IS4/5 family (DUF4096)</fullName>
    </submittedName>
</protein>
<feature type="domain" description="Insertion element IS402-like" evidence="2">
    <location>
        <begin position="1"/>
        <end position="45"/>
    </location>
</feature>